<proteinExistence type="inferred from homology"/>
<keyword evidence="1 2" id="KW-0378">Hydrolase</keyword>
<dbReference type="PANTHER" id="PTHR11839:SF1">
    <property type="entry name" value="ADP-SUGAR PYROPHOSPHATASE"/>
    <property type="match status" value="1"/>
</dbReference>
<evidence type="ECO:0000313" key="6">
    <source>
        <dbReference type="Proteomes" id="UP000015354"/>
    </source>
</evidence>
<accession>S9VIP2</accession>
<evidence type="ECO:0000313" key="5">
    <source>
        <dbReference type="EMBL" id="EPY29505.1"/>
    </source>
</evidence>
<dbReference type="AlphaFoldDB" id="S9VIP2"/>
<dbReference type="GO" id="GO:0006753">
    <property type="term" value="P:nucleoside phosphate metabolic process"/>
    <property type="evidence" value="ECO:0007669"/>
    <property type="project" value="TreeGrafter"/>
</dbReference>
<keyword evidence="6" id="KW-1185">Reference proteome</keyword>
<feature type="domain" description="Nudix hydrolase" evidence="3">
    <location>
        <begin position="63"/>
        <end position="202"/>
    </location>
</feature>
<name>S9VIP2_9TRYP</name>
<protein>
    <submittedName>
        <fullName evidence="4">ADP-ribose pyrophosphatase</fullName>
    </submittedName>
</protein>
<organism evidence="4 6">
    <name type="scientific">Strigomonas culicis</name>
    <dbReference type="NCBI Taxonomy" id="28005"/>
    <lineage>
        <taxon>Eukaryota</taxon>
        <taxon>Discoba</taxon>
        <taxon>Euglenozoa</taxon>
        <taxon>Kinetoplastea</taxon>
        <taxon>Metakinetoplastina</taxon>
        <taxon>Trypanosomatida</taxon>
        <taxon>Trypanosomatidae</taxon>
        <taxon>Strigomonadinae</taxon>
        <taxon>Strigomonas</taxon>
    </lineage>
</organism>
<dbReference type="EMBL" id="ATMH01004516">
    <property type="protein sequence ID" value="EPY29505.1"/>
    <property type="molecule type" value="Genomic_DNA"/>
</dbReference>
<dbReference type="Pfam" id="PF00293">
    <property type="entry name" value="NUDIX"/>
    <property type="match status" value="1"/>
</dbReference>
<evidence type="ECO:0000259" key="3">
    <source>
        <dbReference type="PROSITE" id="PS51462"/>
    </source>
</evidence>
<dbReference type="PROSITE" id="PS00893">
    <property type="entry name" value="NUDIX_BOX"/>
    <property type="match status" value="1"/>
</dbReference>
<comment type="caution">
    <text evidence="4">The sequence shown here is derived from an EMBL/GenBank/DDBJ whole genome shotgun (WGS) entry which is preliminary data.</text>
</comment>
<comment type="similarity">
    <text evidence="2">Belongs to the Nudix hydrolase family.</text>
</comment>
<evidence type="ECO:0000256" key="1">
    <source>
        <dbReference type="ARBA" id="ARBA00022801"/>
    </source>
</evidence>
<dbReference type="InterPro" id="IPR020476">
    <property type="entry name" value="Nudix_hydrolase"/>
</dbReference>
<reference evidence="4" key="2">
    <citation type="submission" date="2013-03" db="EMBL/GenBank/DDBJ databases">
        <authorList>
            <person name="Motta M.C.M."/>
            <person name="Martins A.C.A."/>
            <person name="Preta C.M.C.C."/>
            <person name="Silva R."/>
            <person name="de Souza S.S."/>
            <person name="Klein C.C."/>
            <person name="de Almeida L.G.P."/>
            <person name="Cunha O.L."/>
            <person name="Colabardini A.C."/>
            <person name="Lima B.A."/>
            <person name="Machado C.R."/>
            <person name="Soares C.M.A."/>
            <person name="de Menezes C.B.A."/>
            <person name="Bartolomeu D.C."/>
            <person name="Grisard E.C."/>
            <person name="Fantinatti-Garboggini F."/>
            <person name="Rodrigues-Luiz G.F."/>
            <person name="Wagner G."/>
            <person name="Goldman G.H."/>
            <person name="Fietto J.L.R."/>
            <person name="Ciapina L.P."/>
            <person name="Brocchi M."/>
            <person name="Elias M.C."/>
            <person name="Goldman M.H.S."/>
            <person name="Sagot M.-F."/>
            <person name="Pereira M."/>
            <person name="Stoco P.H."/>
            <person name="Teixeira S.M.R."/>
            <person name="de Mendonca-Neto R.P."/>
            <person name="Maciel T.E.F."/>
            <person name="Mendes T.A.O."/>
            <person name="Urmenyi T.P."/>
            <person name="Teixeira M.M.G."/>
            <person name="de Camargo E.F.P."/>
            <person name="de Sousa W."/>
            <person name="Schenkman S."/>
            <person name="de Vasconcelos A.T.R."/>
        </authorList>
    </citation>
    <scope>NUCLEOTIDE SEQUENCE</scope>
</reference>
<dbReference type="SUPFAM" id="SSF55811">
    <property type="entry name" value="Nudix"/>
    <property type="match status" value="1"/>
</dbReference>
<dbReference type="InterPro" id="IPR015797">
    <property type="entry name" value="NUDIX_hydrolase-like_dom_sf"/>
</dbReference>
<dbReference type="OrthoDB" id="10249920at2759"/>
<dbReference type="PRINTS" id="PR00502">
    <property type="entry name" value="NUDIXFAMILY"/>
</dbReference>
<dbReference type="EMBL" id="ATMH01005979">
    <property type="protein sequence ID" value="EPY26986.1"/>
    <property type="molecule type" value="Genomic_DNA"/>
</dbReference>
<dbReference type="GO" id="GO:0016462">
    <property type="term" value="F:pyrophosphatase activity"/>
    <property type="evidence" value="ECO:0007669"/>
    <property type="project" value="UniProtKB-ARBA"/>
</dbReference>
<gene>
    <name evidence="5" type="ORF">STCU_04516</name>
    <name evidence="4" type="ORF">STCU_05979</name>
</gene>
<dbReference type="GO" id="GO:0019693">
    <property type="term" value="P:ribose phosphate metabolic process"/>
    <property type="evidence" value="ECO:0007669"/>
    <property type="project" value="TreeGrafter"/>
</dbReference>
<dbReference type="InterPro" id="IPR000086">
    <property type="entry name" value="NUDIX_hydrolase_dom"/>
</dbReference>
<dbReference type="PANTHER" id="PTHR11839">
    <property type="entry name" value="UDP/ADP-SUGAR PYROPHOSPHATASE"/>
    <property type="match status" value="1"/>
</dbReference>
<evidence type="ECO:0000256" key="2">
    <source>
        <dbReference type="RuleBase" id="RU003476"/>
    </source>
</evidence>
<dbReference type="Proteomes" id="UP000015354">
    <property type="component" value="Unassembled WGS sequence"/>
</dbReference>
<evidence type="ECO:0000313" key="4">
    <source>
        <dbReference type="EMBL" id="EPY26986.1"/>
    </source>
</evidence>
<dbReference type="PROSITE" id="PS51462">
    <property type="entry name" value="NUDIX"/>
    <property type="match status" value="1"/>
</dbReference>
<dbReference type="InterPro" id="IPR020084">
    <property type="entry name" value="NUDIX_hydrolase_CS"/>
</dbReference>
<reference evidence="4 6" key="1">
    <citation type="journal article" date="2013" name="PLoS ONE">
        <title>Predicting the Proteins of Angomonas deanei, Strigomonas culicis and Their Respective Endosymbionts Reveals New Aspects of the Trypanosomatidae Family.</title>
        <authorList>
            <person name="Motta M.C."/>
            <person name="Martins A.C."/>
            <person name="de Souza S.S."/>
            <person name="Catta-Preta C.M."/>
            <person name="Silva R."/>
            <person name="Klein C.C."/>
            <person name="de Almeida L.G."/>
            <person name="de Lima Cunha O."/>
            <person name="Ciapina L.P."/>
            <person name="Brocchi M."/>
            <person name="Colabardini A.C."/>
            <person name="de Araujo Lima B."/>
            <person name="Machado C.R."/>
            <person name="de Almeida Soares C.M."/>
            <person name="Probst C.M."/>
            <person name="de Menezes C.B."/>
            <person name="Thompson C.E."/>
            <person name="Bartholomeu D.C."/>
            <person name="Gradia D.F."/>
            <person name="Pavoni D.P."/>
            <person name="Grisard E.C."/>
            <person name="Fantinatti-Garboggini F."/>
            <person name="Marchini F.K."/>
            <person name="Rodrigues-Luiz G.F."/>
            <person name="Wagner G."/>
            <person name="Goldman G.H."/>
            <person name="Fietto J.L."/>
            <person name="Elias M.C."/>
            <person name="Goldman M.H."/>
            <person name="Sagot M.F."/>
            <person name="Pereira M."/>
            <person name="Stoco P.H."/>
            <person name="de Mendonca-Neto R.P."/>
            <person name="Teixeira S.M."/>
            <person name="Maciel T.E."/>
            <person name="de Oliveira Mendes T.A."/>
            <person name="Urmenyi T.P."/>
            <person name="de Souza W."/>
            <person name="Schenkman S."/>
            <person name="de Vasconcelos A.T."/>
        </authorList>
    </citation>
    <scope>NUCLEOTIDE SEQUENCE [LARGE SCALE GENOMIC DNA]</scope>
</reference>
<sequence length="222" mass="24942">MKRAYHRTNIEKVAEGKFQRFCFLNYESRVGDQNPYKGCWEITQRTTRETPFDAFKQSPCPIPVDAVEMTAIVSKGGSKFLVLVGQYRPPLDAVALEFPAGLIDKGESVTTAALRELKEETGYTAFEEDVVSTSKPMCYEPGMTDSCGSMVHINVDGDREDNISPKQTLDDCEDIEIILLPFDNKKEALKNALGYVTQKEQDGHRVVIDAKLYTFLSAFSLY</sequence>
<dbReference type="CDD" id="cd18888">
    <property type="entry name" value="NUDIX_ADPRase_Nudt5"/>
    <property type="match status" value="1"/>
</dbReference>
<dbReference type="Gene3D" id="3.90.79.10">
    <property type="entry name" value="Nucleoside Triphosphate Pyrophosphohydrolase"/>
    <property type="match status" value="1"/>
</dbReference>